<dbReference type="EMBL" id="NPEI01000008">
    <property type="protein sequence ID" value="PKA15288.1"/>
    <property type="molecule type" value="Genomic_DNA"/>
</dbReference>
<evidence type="ECO:0000256" key="1">
    <source>
        <dbReference type="SAM" id="MobiDB-lite"/>
    </source>
</evidence>
<organism evidence="2 3">
    <name type="scientific">Leptospira haakeii</name>
    <dbReference type="NCBI Taxonomy" id="2023198"/>
    <lineage>
        <taxon>Bacteria</taxon>
        <taxon>Pseudomonadati</taxon>
        <taxon>Spirochaetota</taxon>
        <taxon>Spirochaetia</taxon>
        <taxon>Leptospirales</taxon>
        <taxon>Leptospiraceae</taxon>
        <taxon>Leptospira</taxon>
    </lineage>
</organism>
<protein>
    <submittedName>
        <fullName evidence="2">Uncharacterized protein</fullName>
    </submittedName>
</protein>
<name>A0ABX4PI52_9LEPT</name>
<dbReference type="Proteomes" id="UP000231857">
    <property type="component" value="Unassembled WGS sequence"/>
</dbReference>
<feature type="region of interest" description="Disordered" evidence="1">
    <location>
        <begin position="32"/>
        <end position="76"/>
    </location>
</feature>
<proteinExistence type="predicted"/>
<feature type="compositionally biased region" description="Basic and acidic residues" evidence="1">
    <location>
        <begin position="32"/>
        <end position="50"/>
    </location>
</feature>
<sequence>MSFWAQEIILTIRTKFQKDLKLLHESICSDPFERPLGSEKPEGWLRESKPNFKSNTLQSNQQRRRASQMRREPWMAKRVQKTPWSQVCQEGKLRNGKSFWAQ</sequence>
<comment type="caution">
    <text evidence="2">The sequence shown here is derived from an EMBL/GenBank/DDBJ whole genome shotgun (WGS) entry which is preliminary data.</text>
</comment>
<feature type="compositionally biased region" description="Polar residues" evidence="1">
    <location>
        <begin position="51"/>
        <end position="61"/>
    </location>
</feature>
<accession>A0ABX4PI52</accession>
<evidence type="ECO:0000313" key="3">
    <source>
        <dbReference type="Proteomes" id="UP000231857"/>
    </source>
</evidence>
<gene>
    <name evidence="2" type="ORF">CH363_13755</name>
</gene>
<reference evidence="2 3" key="1">
    <citation type="submission" date="2017-07" db="EMBL/GenBank/DDBJ databases">
        <title>Leptospira spp. isolated from tropical soils.</title>
        <authorList>
            <person name="Thibeaux R."/>
            <person name="Iraola G."/>
            <person name="Ferres I."/>
            <person name="Bierque E."/>
            <person name="Girault D."/>
            <person name="Soupe-Gilbert M.-E."/>
            <person name="Picardeau M."/>
            <person name="Goarant C."/>
        </authorList>
    </citation>
    <scope>NUCLEOTIDE SEQUENCE [LARGE SCALE GENOMIC DNA]</scope>
    <source>
        <strain evidence="2 3">ATI7-C-A2</strain>
    </source>
</reference>
<evidence type="ECO:0000313" key="2">
    <source>
        <dbReference type="EMBL" id="PKA15288.1"/>
    </source>
</evidence>
<keyword evidence="3" id="KW-1185">Reference proteome</keyword>